<evidence type="ECO:0000259" key="3">
    <source>
        <dbReference type="Pfam" id="PF14028"/>
    </source>
</evidence>
<evidence type="ECO:0000259" key="2">
    <source>
        <dbReference type="Pfam" id="PF04738"/>
    </source>
</evidence>
<dbReference type="Pfam" id="PF14028">
    <property type="entry name" value="Lant_dehydr_C"/>
    <property type="match status" value="1"/>
</dbReference>
<feature type="domain" description="Lantibiotic dehydratase N-terminal" evidence="2">
    <location>
        <begin position="34"/>
        <end position="745"/>
    </location>
</feature>
<reference evidence="4 5" key="1">
    <citation type="submission" date="2020-02" db="EMBL/GenBank/DDBJ databases">
        <title>Out from the shadows clarifying the taxonomy of the family Cryomorphaceae and related taxa by utilizing the GTDB taxonomic framework.</title>
        <authorList>
            <person name="Bowman J.P."/>
        </authorList>
    </citation>
    <scope>NUCLEOTIDE SEQUENCE [LARGE SCALE GENOMIC DNA]</scope>
    <source>
        <strain evidence="4 5">QSSC 1-22</strain>
    </source>
</reference>
<dbReference type="RefSeq" id="WP_163285187.1">
    <property type="nucleotide sequence ID" value="NZ_JAAGVY010000015.1"/>
</dbReference>
<dbReference type="NCBIfam" id="TIGR03891">
    <property type="entry name" value="thiopep_ocin"/>
    <property type="match status" value="1"/>
</dbReference>
<dbReference type="InterPro" id="IPR023809">
    <property type="entry name" value="Thiopep_bacteriocin_synth_dom"/>
</dbReference>
<sequence length="1106" mass="128292">MKYSFNEKTILRIPAQPLKTSFSKEELLSFFSKNENQEALFLSSPDLLDAFNKQQAGDVDSEKEKKLITSLLKYATRMHSRCTPFGLFAGCGIIESNIEDISVNTGNIQRSTRLDMHFTCALAQKLAELPYIQKHLKFYPNSSLYCIQDKIRYVEYFYRDKIRIHKISAVDNSVYLQTILQKAAKGATINELVQSILSSDIRSEVASAFVKEIISAQILISDLEPGVSGEELLIQTIEVLNGILKCYEIPSREMESEKSSSDQELRAIIELLENTKSDLLNIDHSIKNDILVYKQLVEKLSALEVPFELNKLFQTDMFIAPHERVPNIETSIACANNPTEQSESEYHTTPLVKSKQETTIRVNRTRPESGRKDNELQKQITKALTVLNQLTAIPSKTNLTEFKEKFFERYEDEEVALLEALDTETGIGYALNTNRSGDLNPLVNDLYLSFKDDDDTKINWNKRQSFLFKKLLKAHKDNDHCIVLKSEDLKDFKSNWDDLPDSFSVMYKHHGKRDERDLISVENAGGSSATYLLGRFASGNKAFDDLVNNIAKSEKEKNPKVILAEIVHLPENRVGNILMRPIFRNYEIPYLSNSSLPKDQQITLNDLFISIKYNQLVLWSKKLNKQVIPRMGNAHNFSFNSLPVYHLLCDLQTQNIRGGIYFDWGSLKHQFAFLPRVEVDNVILSFATWQLKKDDYQVLLKKEINIMEVVLKLRKKWRLPQLIMLADGDNELLVDLENRLSVEMLISMIKKRPGIVLKEFLFDEKTAKVTNEQGNAYVNEFIAILEKKKSTDTQIEFEKTDSVRSKSTQAQVQRFFAIGSEWLYFKIYCGVRISDKILTDVIKPLTQKLIKDELIDSWFFIRYADPELHLRIRFHFTDLKNIGHVIVMFQTSIDEYIKSGMIWKVQTDTYKREIQRYGSNTIELAEQLFHFDSDFVVGLLDEIYGDEGEDIRWLISIRSVDKLLSDFNYSMASKQALMENLKLGFAHEFNMDKSLKIQLDKKYRKHRSSIESILKINKENANELSLLFEFLEMKSRRIKPIAEEILSLNRKDELSMPLNDLLASYIHMLLNRLFKNKQRLHEMVLYDFMWRTYRSELARSKKLNKV</sequence>
<dbReference type="Proteomes" id="UP000486602">
    <property type="component" value="Unassembled WGS sequence"/>
</dbReference>
<dbReference type="EMBL" id="JAAGVY010000015">
    <property type="protein sequence ID" value="NEN23795.1"/>
    <property type="molecule type" value="Genomic_DNA"/>
</dbReference>
<evidence type="ECO:0000313" key="5">
    <source>
        <dbReference type="Proteomes" id="UP000486602"/>
    </source>
</evidence>
<name>A0A7K3WT09_9FLAO</name>
<dbReference type="InterPro" id="IPR006827">
    <property type="entry name" value="Lant_deHydtase_N"/>
</dbReference>
<proteinExistence type="predicted"/>
<accession>A0A7K3WT09</accession>
<dbReference type="AlphaFoldDB" id="A0A7K3WT09"/>
<feature type="region of interest" description="Disordered" evidence="1">
    <location>
        <begin position="339"/>
        <end position="358"/>
    </location>
</feature>
<evidence type="ECO:0000256" key="1">
    <source>
        <dbReference type="SAM" id="MobiDB-lite"/>
    </source>
</evidence>
<gene>
    <name evidence="4" type="ORF">G3O08_09805</name>
</gene>
<protein>
    <submittedName>
        <fullName evidence="4">Lantibiotic dehydratase</fullName>
    </submittedName>
</protein>
<feature type="domain" description="Thiopeptide-type bacteriocin biosynthesis" evidence="3">
    <location>
        <begin position="822"/>
        <end position="1093"/>
    </location>
</feature>
<comment type="caution">
    <text evidence="4">The sequence shown here is derived from an EMBL/GenBank/DDBJ whole genome shotgun (WGS) entry which is preliminary data.</text>
</comment>
<dbReference type="Pfam" id="PF04738">
    <property type="entry name" value="Lant_dehydr_N"/>
    <property type="match status" value="1"/>
</dbReference>
<evidence type="ECO:0000313" key="4">
    <source>
        <dbReference type="EMBL" id="NEN23795.1"/>
    </source>
</evidence>
<keyword evidence="5" id="KW-1185">Reference proteome</keyword>
<organism evidence="4 5">
    <name type="scientific">Cryomorpha ignava</name>
    <dbReference type="NCBI Taxonomy" id="101383"/>
    <lineage>
        <taxon>Bacteria</taxon>
        <taxon>Pseudomonadati</taxon>
        <taxon>Bacteroidota</taxon>
        <taxon>Flavobacteriia</taxon>
        <taxon>Flavobacteriales</taxon>
        <taxon>Cryomorphaceae</taxon>
        <taxon>Cryomorpha</taxon>
    </lineage>
</organism>